<evidence type="ECO:0000256" key="4">
    <source>
        <dbReference type="ARBA" id="ARBA00017099"/>
    </source>
</evidence>
<dbReference type="STRING" id="573413.Spirs_0681"/>
<comment type="similarity">
    <text evidence="2 6">Belongs to the dTDP-4-dehydrorhamnose reductase family.</text>
</comment>
<dbReference type="Gene3D" id="3.90.25.10">
    <property type="entry name" value="UDP-galactose 4-epimerase, domain 1"/>
    <property type="match status" value="1"/>
</dbReference>
<dbReference type="HOGENOM" id="CLU_045518_1_2_12"/>
<sequence>MIWVIGNKGMLGRELSDHLSEAGLSFIGTDREVDILSSAALEERAAEIHPAWIVNCSAYTAVDKAEEEEEAARSLNRDGVAHIAKLAISRKVPLIHISTDYVFDGSSNTPLHEDAPCAPQTAYGRTKLAGEQELRTIWPNHFIIRTAWLYGRYGKNFVDTMLSLMNSRKEITVVNDQTGSPTWTRVLTGLILTIIKQDKACYGTYHLSGEGSCTWYQFAREIYRMGRERTLVSSDCAVTPCSSEQFPTAAKRPAYSLLSKEKIMHAFAYQPPQWQDSLASYLDSLLEQGAKQ</sequence>
<comment type="function">
    <text evidence="6">Catalyzes the reduction of dTDP-6-deoxy-L-lyxo-4-hexulose to yield dTDP-L-rhamnose.</text>
</comment>
<keyword evidence="6 8" id="KW-0560">Oxidoreductase</keyword>
<evidence type="ECO:0000313" key="9">
    <source>
        <dbReference type="Proteomes" id="UP000002318"/>
    </source>
</evidence>
<evidence type="ECO:0000256" key="6">
    <source>
        <dbReference type="RuleBase" id="RU364082"/>
    </source>
</evidence>
<comment type="catalytic activity">
    <reaction evidence="5">
        <text>dTDP-beta-L-rhamnose + NADP(+) = dTDP-4-dehydro-beta-L-rhamnose + NADPH + H(+)</text>
        <dbReference type="Rhea" id="RHEA:21796"/>
        <dbReference type="ChEBI" id="CHEBI:15378"/>
        <dbReference type="ChEBI" id="CHEBI:57510"/>
        <dbReference type="ChEBI" id="CHEBI:57783"/>
        <dbReference type="ChEBI" id="CHEBI:58349"/>
        <dbReference type="ChEBI" id="CHEBI:62830"/>
        <dbReference type="EC" id="1.1.1.133"/>
    </reaction>
</comment>
<evidence type="ECO:0000256" key="2">
    <source>
        <dbReference type="ARBA" id="ARBA00010944"/>
    </source>
</evidence>
<dbReference type="NCBIfam" id="TIGR01214">
    <property type="entry name" value="rmlD"/>
    <property type="match status" value="1"/>
</dbReference>
<dbReference type="Proteomes" id="UP000002318">
    <property type="component" value="Chromosome"/>
</dbReference>
<dbReference type="OrthoDB" id="9803892at2"/>
<accession>E1RBU1</accession>
<dbReference type="CDD" id="cd05254">
    <property type="entry name" value="dTDP_HR_like_SDR_e"/>
    <property type="match status" value="1"/>
</dbReference>
<keyword evidence="9" id="KW-1185">Reference proteome</keyword>
<dbReference type="UniPathway" id="UPA00124"/>
<dbReference type="KEGG" id="ssm:Spirs_0681"/>
<reference evidence="8 9" key="1">
    <citation type="journal article" date="2010" name="Stand. Genomic Sci.">
        <title>Complete genome sequence of Spirochaeta smaragdinae type strain (SEBR 4228).</title>
        <authorList>
            <person name="Mavromatis K."/>
            <person name="Yasawong M."/>
            <person name="Chertkov O."/>
            <person name="Lapidus A."/>
            <person name="Lucas S."/>
            <person name="Nolan M."/>
            <person name="Del Rio T.G."/>
            <person name="Tice H."/>
            <person name="Cheng J.F."/>
            <person name="Pitluck S."/>
            <person name="Liolios K."/>
            <person name="Ivanova N."/>
            <person name="Tapia R."/>
            <person name="Han C."/>
            <person name="Bruce D."/>
            <person name="Goodwin L."/>
            <person name="Pati A."/>
            <person name="Chen A."/>
            <person name="Palaniappan K."/>
            <person name="Land M."/>
            <person name="Hauser L."/>
            <person name="Chang Y.J."/>
            <person name="Jeffries C.D."/>
            <person name="Detter J.C."/>
            <person name="Rohde M."/>
            <person name="Brambilla E."/>
            <person name="Spring S."/>
            <person name="Goker M."/>
            <person name="Sikorski J."/>
            <person name="Woyke T."/>
            <person name="Bristow J."/>
            <person name="Eisen J.A."/>
            <person name="Markowitz V."/>
            <person name="Hugenholtz P."/>
            <person name="Klenk H.P."/>
            <person name="Kyrpides N.C."/>
        </authorList>
    </citation>
    <scope>NUCLEOTIDE SEQUENCE [LARGE SCALE GENOMIC DNA]</scope>
    <source>
        <strain evidence="9">DSM 11293 / JCM 15392 / SEBR 4228</strain>
    </source>
</reference>
<dbReference type="EMBL" id="CP002116">
    <property type="protein sequence ID" value="ADK79821.1"/>
    <property type="molecule type" value="Genomic_DNA"/>
</dbReference>
<dbReference type="eggNOG" id="COG1091">
    <property type="taxonomic scope" value="Bacteria"/>
</dbReference>
<protein>
    <recommendedName>
        <fullName evidence="4 6">dTDP-4-dehydrorhamnose reductase</fullName>
        <ecNumber evidence="3 6">1.1.1.133</ecNumber>
    </recommendedName>
</protein>
<dbReference type="InterPro" id="IPR036291">
    <property type="entry name" value="NAD(P)-bd_dom_sf"/>
</dbReference>
<dbReference type="GO" id="GO:0005829">
    <property type="term" value="C:cytosol"/>
    <property type="evidence" value="ECO:0007669"/>
    <property type="project" value="TreeGrafter"/>
</dbReference>
<dbReference type="RefSeq" id="WP_013253285.1">
    <property type="nucleotide sequence ID" value="NC_014364.1"/>
</dbReference>
<proteinExistence type="inferred from homology"/>
<evidence type="ECO:0000256" key="5">
    <source>
        <dbReference type="ARBA" id="ARBA00048200"/>
    </source>
</evidence>
<evidence type="ECO:0000256" key="1">
    <source>
        <dbReference type="ARBA" id="ARBA00004781"/>
    </source>
</evidence>
<feature type="domain" description="RmlD-like substrate binding" evidence="7">
    <location>
        <begin position="2"/>
        <end position="285"/>
    </location>
</feature>
<organism evidence="8 9">
    <name type="scientific">Sediminispirochaeta smaragdinae (strain DSM 11293 / JCM 15392 / SEBR 4228)</name>
    <name type="common">Spirochaeta smaragdinae</name>
    <dbReference type="NCBI Taxonomy" id="573413"/>
    <lineage>
        <taxon>Bacteria</taxon>
        <taxon>Pseudomonadati</taxon>
        <taxon>Spirochaetota</taxon>
        <taxon>Spirochaetia</taxon>
        <taxon>Spirochaetales</taxon>
        <taxon>Spirochaetaceae</taxon>
        <taxon>Sediminispirochaeta</taxon>
    </lineage>
</organism>
<dbReference type="PANTHER" id="PTHR10491:SF4">
    <property type="entry name" value="METHIONINE ADENOSYLTRANSFERASE 2 SUBUNIT BETA"/>
    <property type="match status" value="1"/>
</dbReference>
<dbReference type="InterPro" id="IPR029903">
    <property type="entry name" value="RmlD-like-bd"/>
</dbReference>
<dbReference type="InterPro" id="IPR005913">
    <property type="entry name" value="dTDP_dehydrorham_reduct"/>
</dbReference>
<dbReference type="GO" id="GO:0019305">
    <property type="term" value="P:dTDP-rhamnose biosynthetic process"/>
    <property type="evidence" value="ECO:0007669"/>
    <property type="project" value="UniProtKB-UniPathway"/>
</dbReference>
<dbReference type="PANTHER" id="PTHR10491">
    <property type="entry name" value="DTDP-4-DEHYDRORHAMNOSE REDUCTASE"/>
    <property type="match status" value="1"/>
</dbReference>
<dbReference type="AlphaFoldDB" id="E1RBU1"/>
<comment type="pathway">
    <text evidence="1 6">Carbohydrate biosynthesis; dTDP-L-rhamnose biosynthesis.</text>
</comment>
<dbReference type="GO" id="GO:0008831">
    <property type="term" value="F:dTDP-4-dehydrorhamnose reductase activity"/>
    <property type="evidence" value="ECO:0007669"/>
    <property type="project" value="UniProtKB-EC"/>
</dbReference>
<evidence type="ECO:0000313" key="8">
    <source>
        <dbReference type="EMBL" id="ADK79821.1"/>
    </source>
</evidence>
<dbReference type="SUPFAM" id="SSF51735">
    <property type="entry name" value="NAD(P)-binding Rossmann-fold domains"/>
    <property type="match status" value="1"/>
</dbReference>
<dbReference type="EC" id="1.1.1.133" evidence="3 6"/>
<dbReference type="Gene3D" id="3.40.50.720">
    <property type="entry name" value="NAD(P)-binding Rossmann-like Domain"/>
    <property type="match status" value="1"/>
</dbReference>
<evidence type="ECO:0000256" key="3">
    <source>
        <dbReference type="ARBA" id="ARBA00012929"/>
    </source>
</evidence>
<dbReference type="Pfam" id="PF04321">
    <property type="entry name" value="RmlD_sub_bind"/>
    <property type="match status" value="1"/>
</dbReference>
<name>E1RBU1_SEDSS</name>
<gene>
    <name evidence="8" type="ordered locus">Spirs_0681</name>
</gene>
<keyword evidence="6" id="KW-0521">NADP</keyword>
<evidence type="ECO:0000259" key="7">
    <source>
        <dbReference type="Pfam" id="PF04321"/>
    </source>
</evidence>